<dbReference type="PANTHER" id="PTHR34596:SF2">
    <property type="entry name" value="CHITOPORIN"/>
    <property type="match status" value="1"/>
</dbReference>
<keyword evidence="3 4" id="KW-0732">Signal</keyword>
<dbReference type="InterPro" id="IPR023614">
    <property type="entry name" value="Porin_dom_sf"/>
</dbReference>
<dbReference type="RefSeq" id="WP_064302804.1">
    <property type="nucleotide sequence ID" value="NZ_LUCV01000016.1"/>
</dbReference>
<dbReference type="EMBL" id="LUCV01000016">
    <property type="protein sequence ID" value="OAI92726.1"/>
    <property type="molecule type" value="Genomic_DNA"/>
</dbReference>
<dbReference type="GO" id="GO:0016020">
    <property type="term" value="C:membrane"/>
    <property type="evidence" value="ECO:0007669"/>
    <property type="project" value="InterPro"/>
</dbReference>
<organism evidence="5 6">
    <name type="scientific">Pseudomonas putida</name>
    <name type="common">Arthrobacter siderocapsulatus</name>
    <dbReference type="NCBI Taxonomy" id="303"/>
    <lineage>
        <taxon>Bacteria</taxon>
        <taxon>Pseudomonadati</taxon>
        <taxon>Pseudomonadota</taxon>
        <taxon>Gammaproteobacteria</taxon>
        <taxon>Pseudomonadales</taxon>
        <taxon>Pseudomonadaceae</taxon>
        <taxon>Pseudomonas</taxon>
    </lineage>
</organism>
<dbReference type="Pfam" id="PF03573">
    <property type="entry name" value="OprD"/>
    <property type="match status" value="1"/>
</dbReference>
<feature type="signal peptide" evidence="4">
    <location>
        <begin position="1"/>
        <end position="25"/>
    </location>
</feature>
<evidence type="ECO:0000313" key="5">
    <source>
        <dbReference type="EMBL" id="OAI92726.1"/>
    </source>
</evidence>
<evidence type="ECO:0000256" key="4">
    <source>
        <dbReference type="SAM" id="SignalP"/>
    </source>
</evidence>
<protein>
    <submittedName>
        <fullName evidence="5">Porin</fullName>
    </submittedName>
</protein>
<dbReference type="FunFam" id="2.40.160.10:FF:000008">
    <property type="entry name" value="OprD family porin"/>
    <property type="match status" value="1"/>
</dbReference>
<dbReference type="InterPro" id="IPR005318">
    <property type="entry name" value="OM_porin_bac"/>
</dbReference>
<comment type="similarity">
    <text evidence="1">Belongs to the outer membrane porin (Opr) (TC 1.B.25) family.</text>
</comment>
<evidence type="ECO:0000256" key="1">
    <source>
        <dbReference type="ARBA" id="ARBA00009075"/>
    </source>
</evidence>
<dbReference type="Proteomes" id="UP000077752">
    <property type="component" value="Unassembled WGS sequence"/>
</dbReference>
<dbReference type="GO" id="GO:0015288">
    <property type="term" value="F:porin activity"/>
    <property type="evidence" value="ECO:0007669"/>
    <property type="project" value="TreeGrafter"/>
</dbReference>
<accession>A0A177SNU6</accession>
<keyword evidence="2" id="KW-0813">Transport</keyword>
<proteinExistence type="inferred from homology"/>
<dbReference type="Gene3D" id="2.40.160.10">
    <property type="entry name" value="Porin"/>
    <property type="match status" value="1"/>
</dbReference>
<evidence type="ECO:0000313" key="6">
    <source>
        <dbReference type="Proteomes" id="UP000077752"/>
    </source>
</evidence>
<comment type="caution">
    <text evidence="5">The sequence shown here is derived from an EMBL/GenBank/DDBJ whole genome shotgun (WGS) entry which is preliminary data.</text>
</comment>
<dbReference type="PANTHER" id="PTHR34596">
    <property type="entry name" value="CHITOPORIN"/>
    <property type="match status" value="1"/>
</dbReference>
<evidence type="ECO:0000256" key="2">
    <source>
        <dbReference type="ARBA" id="ARBA00022448"/>
    </source>
</evidence>
<evidence type="ECO:0000256" key="3">
    <source>
        <dbReference type="ARBA" id="ARBA00022729"/>
    </source>
</evidence>
<dbReference type="AlphaFoldDB" id="A0A177SNU6"/>
<feature type="chain" id="PRO_5008073758" evidence="4">
    <location>
        <begin position="26"/>
        <end position="417"/>
    </location>
</feature>
<name>A0A177SNU6_PSEPU</name>
<reference evidence="5 6" key="1">
    <citation type="submission" date="2016-03" db="EMBL/GenBank/DDBJ databases">
        <title>Draft Genome Assembly of Pseudomonas putida strain CBF10-2.</title>
        <authorList>
            <person name="Iyer R.S."/>
            <person name="Damania A."/>
        </authorList>
    </citation>
    <scope>NUCLEOTIDE SEQUENCE [LARGE SCALE GENOMIC DNA]</scope>
    <source>
        <strain evidence="5 6">CBF10-2</strain>
    </source>
</reference>
<gene>
    <name evidence="5" type="ORF">AYO28_17200</name>
</gene>
<sequence length="417" mass="45469">MHNNKNIIKTLLTLSPCLATGTASAAGFIEDSKASLQTSNYYFNRDFRDGAGQSKREEWAQGFMLDLRSGYSQGTVGFGLDVMAMLGLKLDSSPDRTGTGLLPTHDDGRAADEFGRVALTAKVRVSDTELKYGTLIPKLPTLQANTGRILPQTFDGGLLTSKEIEGLTFTGARFERMTDRDSTNAVGLTLNNKNRRFRSAADGDALLIGGADYALSKQLTLGYQYAELEEVYRQHFLGLVHTLALGPGKLKSDLRYLLSEEAGAARGGRIDSGALSGLFTYSLGGHAFGLGLQKMNGSTSMPFINGTDPYLANYIQINDFAEPGERSWQVRYDYDFGAIGIPGLTFMSRYVRGDQADAVTTSGGGHEWERNTDVGYVFQTGALKNVGVKWRNAAYRSSFARGADENRLIISYTLPIW</sequence>